<evidence type="ECO:0000313" key="2">
    <source>
        <dbReference type="EMBL" id="SHO60652.1"/>
    </source>
</evidence>
<feature type="signal peptide" evidence="1">
    <location>
        <begin position="1"/>
        <end position="23"/>
    </location>
</feature>
<protein>
    <submittedName>
        <fullName evidence="2">Uncharacterized protein</fullName>
    </submittedName>
</protein>
<name>A0A1M7Z749_9BACT</name>
<dbReference type="Proteomes" id="UP000184609">
    <property type="component" value="Unassembled WGS sequence"/>
</dbReference>
<sequence length="130" mass="14472">MKRIYAFLIAAFLMAGFATQASAQKISLPSPDFKKDMLGAFSPGNDVDIDNSKKDELKASNEKFFDEVIKIAGGSGSDEEKKKSILNLGKKQSSTFSKILGEDKAKQYRKSIKKKIRPFKTKYKLATLIL</sequence>
<feature type="chain" id="PRO_5012929651" evidence="1">
    <location>
        <begin position="24"/>
        <end position="130"/>
    </location>
</feature>
<evidence type="ECO:0000313" key="3">
    <source>
        <dbReference type="Proteomes" id="UP000184609"/>
    </source>
</evidence>
<gene>
    <name evidence="2" type="ORF">SAMN04488108_0936</name>
</gene>
<dbReference type="OrthoDB" id="826573at2"/>
<keyword evidence="1" id="KW-0732">Signal</keyword>
<reference evidence="3" key="1">
    <citation type="submission" date="2016-12" db="EMBL/GenBank/DDBJ databases">
        <authorList>
            <person name="Varghese N."/>
            <person name="Submissions S."/>
        </authorList>
    </citation>
    <scope>NUCLEOTIDE SEQUENCE [LARGE SCALE GENOMIC DNA]</scope>
    <source>
        <strain evidence="3">DSM 25035</strain>
    </source>
</reference>
<dbReference type="RefSeq" id="WP_073570557.1">
    <property type="nucleotide sequence ID" value="NZ_FRXN01000001.1"/>
</dbReference>
<dbReference type="AlphaFoldDB" id="A0A1M7Z749"/>
<dbReference type="EMBL" id="FRXN01000001">
    <property type="protein sequence ID" value="SHO60652.1"/>
    <property type="molecule type" value="Genomic_DNA"/>
</dbReference>
<proteinExistence type="predicted"/>
<evidence type="ECO:0000256" key="1">
    <source>
        <dbReference type="SAM" id="SignalP"/>
    </source>
</evidence>
<dbReference type="STRING" id="1073327.SAMN04488108_0936"/>
<keyword evidence="3" id="KW-1185">Reference proteome</keyword>
<accession>A0A1M7Z749</accession>
<organism evidence="2 3">
    <name type="scientific">Algoriphagus zhangzhouensis</name>
    <dbReference type="NCBI Taxonomy" id="1073327"/>
    <lineage>
        <taxon>Bacteria</taxon>
        <taxon>Pseudomonadati</taxon>
        <taxon>Bacteroidota</taxon>
        <taxon>Cytophagia</taxon>
        <taxon>Cytophagales</taxon>
        <taxon>Cyclobacteriaceae</taxon>
        <taxon>Algoriphagus</taxon>
    </lineage>
</organism>